<dbReference type="RefSeq" id="WP_308348472.1">
    <property type="nucleotide sequence ID" value="NZ_CP129971.1"/>
</dbReference>
<dbReference type="Gene3D" id="3.90.245.10">
    <property type="entry name" value="Ribonucleoside hydrolase-like"/>
    <property type="match status" value="1"/>
</dbReference>
<name>A0AA51R8M5_9BACT</name>
<accession>A0AA51R8M5</accession>
<dbReference type="GO" id="GO:0008477">
    <property type="term" value="F:purine nucleosidase activity"/>
    <property type="evidence" value="ECO:0007669"/>
    <property type="project" value="TreeGrafter"/>
</dbReference>
<gene>
    <name evidence="4" type="ORF">QYS49_38140</name>
</gene>
<dbReference type="Proteomes" id="UP001230496">
    <property type="component" value="Chromosome"/>
</dbReference>
<dbReference type="PANTHER" id="PTHR12304:SF46">
    <property type="entry name" value="INOSINE-ADENOSINE-GUANOSINE-NUCLEOSIDE HYDROLASE"/>
    <property type="match status" value="1"/>
</dbReference>
<sequence>MEHDGAIDDLLSQLLLLTMKDVEVIGVNVTPADCFIEPAIESSYKVLQLFGEENIPIGRSDKNGINAFPNEWRARPEVINALPSLINASYDLNPYSLPEAVDLLIDQLTNAKSLVTILITGPCSNLVEAIKRAPHIKDKIEQVVWMAGAFRTQGNVQTYQHNGTAEWNIYWDPKSSKELFELELPLVCIPLDVTNHVPVTKDFLSKLAYQSDHFLSNLAGQLWALTIDTIPSYHYVYFMWDVLATCFISMPENFTVEEVKASVSDRPPNAGQTLLSETGHPLKIAIDVDKEVFYEYVLNQLKSEVSLDPSISI</sequence>
<feature type="domain" description="Inosine/uridine-preferring nucleoside hydrolase" evidence="3">
    <location>
        <begin position="2"/>
        <end position="295"/>
    </location>
</feature>
<evidence type="ECO:0000259" key="3">
    <source>
        <dbReference type="Pfam" id="PF01156"/>
    </source>
</evidence>
<dbReference type="Pfam" id="PF01156">
    <property type="entry name" value="IU_nuc_hydro"/>
    <property type="match status" value="1"/>
</dbReference>
<proteinExistence type="predicted"/>
<reference evidence="4 5" key="1">
    <citation type="submission" date="2023-08" db="EMBL/GenBank/DDBJ databases">
        <title>Comparative genomics and taxonomic characterization of three novel marine species of genus Marivirga.</title>
        <authorList>
            <person name="Muhammad N."/>
            <person name="Kim S.-G."/>
        </authorList>
    </citation>
    <scope>NUCLEOTIDE SEQUENCE [LARGE SCALE GENOMIC DNA]</scope>
    <source>
        <strain evidence="4 5">BDSF4-3</strain>
    </source>
</reference>
<dbReference type="InterPro" id="IPR036452">
    <property type="entry name" value="Ribo_hydro-like"/>
</dbReference>
<protein>
    <submittedName>
        <fullName evidence="4">Nucleoside hydrolase</fullName>
    </submittedName>
</protein>
<dbReference type="GO" id="GO:0006152">
    <property type="term" value="P:purine nucleoside catabolic process"/>
    <property type="evidence" value="ECO:0007669"/>
    <property type="project" value="TreeGrafter"/>
</dbReference>
<dbReference type="AlphaFoldDB" id="A0AA51R8M5"/>
<evidence type="ECO:0000313" key="5">
    <source>
        <dbReference type="Proteomes" id="UP001230496"/>
    </source>
</evidence>
<evidence type="ECO:0000256" key="1">
    <source>
        <dbReference type="ARBA" id="ARBA00022801"/>
    </source>
</evidence>
<keyword evidence="5" id="KW-1185">Reference proteome</keyword>
<keyword evidence="1 4" id="KW-0378">Hydrolase</keyword>
<dbReference type="EMBL" id="CP129971">
    <property type="protein sequence ID" value="WMN11372.1"/>
    <property type="molecule type" value="Genomic_DNA"/>
</dbReference>
<dbReference type="KEGG" id="msaa:QYS49_38140"/>
<dbReference type="PANTHER" id="PTHR12304">
    <property type="entry name" value="INOSINE-URIDINE PREFERRING NUCLEOSIDE HYDROLASE"/>
    <property type="match status" value="1"/>
</dbReference>
<evidence type="ECO:0000313" key="4">
    <source>
        <dbReference type="EMBL" id="WMN11372.1"/>
    </source>
</evidence>
<evidence type="ECO:0000256" key="2">
    <source>
        <dbReference type="ARBA" id="ARBA00023295"/>
    </source>
</evidence>
<dbReference type="SUPFAM" id="SSF53590">
    <property type="entry name" value="Nucleoside hydrolase"/>
    <property type="match status" value="1"/>
</dbReference>
<dbReference type="InterPro" id="IPR001910">
    <property type="entry name" value="Inosine/uridine_hydrolase_dom"/>
</dbReference>
<dbReference type="GO" id="GO:0005829">
    <property type="term" value="C:cytosol"/>
    <property type="evidence" value="ECO:0007669"/>
    <property type="project" value="TreeGrafter"/>
</dbReference>
<keyword evidence="2" id="KW-0326">Glycosidase</keyword>
<organism evidence="4 5">
    <name type="scientific">Marivirga salinarum</name>
    <dbReference type="NCBI Taxonomy" id="3059078"/>
    <lineage>
        <taxon>Bacteria</taxon>
        <taxon>Pseudomonadati</taxon>
        <taxon>Bacteroidota</taxon>
        <taxon>Cytophagia</taxon>
        <taxon>Cytophagales</taxon>
        <taxon>Marivirgaceae</taxon>
        <taxon>Marivirga</taxon>
    </lineage>
</organism>
<dbReference type="InterPro" id="IPR023186">
    <property type="entry name" value="IUNH"/>
</dbReference>